<dbReference type="InterPro" id="IPR015882">
    <property type="entry name" value="HEX_bac_N"/>
</dbReference>
<feature type="active site" description="Proton donor" evidence="4">
    <location>
        <position position="300"/>
    </location>
</feature>
<sequence length="908" mass="97582">MIKHRRLLAALLVCLGLAALLTPIATATATPVAIAAAKPVTIPALQEWTAGGRPYTFGASSRILVEPDHAGALSADATTFAEDIADLTGRRPAVLAASRHSARAGDIVLTLGSPDAALGEQGYTMTVDATVVLAARTATGAFHGTRSVLQLLRTSTTIPGGTARDWSQYPERGVLIDTVPRGYSKDWWHNLIRELSYLKMNQLDVALLGPRGLTKAEILDLTAFSEKYHVNLTPWLSMPSHAFDTLRRHPEYRLANDPDNPLTREAFDFTKPGALEIVRSEIERWIDLFPGRTWSTGADEYMKFPYWLAPTFDDFPQFKRFAQEKTGNPAATSYDAYVWFLNYVNSIVKEHGKTLRAWNDTLQSTGVLRLDKDIEIEFWIRPYPVEKTLTPQDHTDPASSFGGHKLLNASMGELYYDSGLNLLDPRGLYNTFDVTRFNALNGRDVVTGEATKNLLGARLQAWMYSAPGKPDDTNEELAANLERPLRSLAQKVWGSPKLTGSYDEFITMMEDVGQAPGWVRTSKSDAVGTPVTALDADRRLNSLVTTASGRLLQSRQTEPGSFGWTSPQVIGTKITGTPALRRDVTGRLVFVARTTDGRLVTGRQGADGSWSAGATTIRTGVTGDPVLLADSLQRLAVVAPTAGAVWYGVQTAPAGHWSGSDLATSTTSTPSAVVAASGKVTVLAVDPDGRVVAVEESAAGSGRFGSPVVLTDGASGDLVVALDNDKKVTYFVRRENGQLVHGWQREPGGPWDPATAVLVEDSAGRPAVALDADGRLTLLVRTTAQQLIHRRQAVAGGGWVPGQEVLYGDLGGDPVVTTDAQDKLTLVVRRNDGLLIHKQQTALGGAWSPGAAFLATNLVPNAAPALTLDGTGRLTSQATATFGYVFNAYQKEPSGSFSRSLVVGALES</sequence>
<organism evidence="9 10">
    <name type="scientific">Kribbella turkmenica</name>
    <dbReference type="NCBI Taxonomy" id="2530375"/>
    <lineage>
        <taxon>Bacteria</taxon>
        <taxon>Bacillati</taxon>
        <taxon>Actinomycetota</taxon>
        <taxon>Actinomycetes</taxon>
        <taxon>Propionibacteriales</taxon>
        <taxon>Kribbellaceae</taxon>
        <taxon>Kribbella</taxon>
    </lineage>
</organism>
<dbReference type="SUPFAM" id="SSF51445">
    <property type="entry name" value="(Trans)glycosidases"/>
    <property type="match status" value="1"/>
</dbReference>
<dbReference type="InterPro" id="IPR058502">
    <property type="entry name" value="PLL-like_beta-prop"/>
</dbReference>
<dbReference type="InterPro" id="IPR029018">
    <property type="entry name" value="Hex-like_dom2"/>
</dbReference>
<dbReference type="PRINTS" id="PR00738">
    <property type="entry name" value="GLHYDRLASE20"/>
</dbReference>
<dbReference type="Pfam" id="PF00728">
    <property type="entry name" value="Glyco_hydro_20"/>
    <property type="match status" value="1"/>
</dbReference>
<dbReference type="RefSeq" id="WP_132326583.1">
    <property type="nucleotide sequence ID" value="NZ_SMKR01000192.1"/>
</dbReference>
<evidence type="ECO:0000259" key="6">
    <source>
        <dbReference type="Pfam" id="PF00728"/>
    </source>
</evidence>
<feature type="signal peptide" evidence="5">
    <location>
        <begin position="1"/>
        <end position="29"/>
    </location>
</feature>
<feature type="domain" description="Beta-hexosaminidase bacterial type N-terminal" evidence="7">
    <location>
        <begin position="39"/>
        <end position="166"/>
    </location>
</feature>
<keyword evidence="3" id="KW-0326">Glycosidase</keyword>
<keyword evidence="2" id="KW-0378">Hydrolase</keyword>
<evidence type="ECO:0000256" key="2">
    <source>
        <dbReference type="ARBA" id="ARBA00022801"/>
    </source>
</evidence>
<gene>
    <name evidence="9" type="ORF">E1218_30890</name>
</gene>
<feature type="domain" description="Glycoside hydrolase family 20 catalytic" evidence="6">
    <location>
        <begin position="213"/>
        <end position="462"/>
    </location>
</feature>
<evidence type="ECO:0000256" key="3">
    <source>
        <dbReference type="ARBA" id="ARBA00023295"/>
    </source>
</evidence>
<dbReference type="InterPro" id="IPR052764">
    <property type="entry name" value="GH20_Enzymes"/>
</dbReference>
<dbReference type="GO" id="GO:0004563">
    <property type="term" value="F:beta-N-acetylhexosaminidase activity"/>
    <property type="evidence" value="ECO:0007669"/>
    <property type="project" value="InterPro"/>
</dbReference>
<reference evidence="9 10" key="1">
    <citation type="submission" date="2019-02" db="EMBL/GenBank/DDBJ databases">
        <title>Draft genome sequences of novel Actinobacteria.</title>
        <authorList>
            <person name="Sahin N."/>
            <person name="Ay H."/>
            <person name="Saygin H."/>
        </authorList>
    </citation>
    <scope>NUCLEOTIDE SEQUENCE [LARGE SCALE GENOMIC DNA]</scope>
    <source>
        <strain evidence="9 10">16K104</strain>
    </source>
</reference>
<evidence type="ECO:0000313" key="9">
    <source>
        <dbReference type="EMBL" id="TDD15814.1"/>
    </source>
</evidence>
<dbReference type="AlphaFoldDB" id="A0A4R4WHL0"/>
<dbReference type="SUPFAM" id="SSF89372">
    <property type="entry name" value="Fucose-specific lectin"/>
    <property type="match status" value="2"/>
</dbReference>
<proteinExistence type="inferred from homology"/>
<evidence type="ECO:0000256" key="5">
    <source>
        <dbReference type="SAM" id="SignalP"/>
    </source>
</evidence>
<feature type="domain" description="PLL-like beta propeller" evidence="8">
    <location>
        <begin position="517"/>
        <end position="752"/>
    </location>
</feature>
<dbReference type="GO" id="GO:0005975">
    <property type="term" value="P:carbohydrate metabolic process"/>
    <property type="evidence" value="ECO:0007669"/>
    <property type="project" value="InterPro"/>
</dbReference>
<comment type="caution">
    <text evidence="9">The sequence shown here is derived from an EMBL/GenBank/DDBJ whole genome shotgun (WGS) entry which is preliminary data.</text>
</comment>
<evidence type="ECO:0000259" key="8">
    <source>
        <dbReference type="Pfam" id="PF26607"/>
    </source>
</evidence>
<protein>
    <submittedName>
        <fullName evidence="9">Uncharacterized protein</fullName>
    </submittedName>
</protein>
<dbReference type="Pfam" id="PF26607">
    <property type="entry name" value="DUF8189"/>
    <property type="match status" value="2"/>
</dbReference>
<evidence type="ECO:0000256" key="1">
    <source>
        <dbReference type="ARBA" id="ARBA00006285"/>
    </source>
</evidence>
<dbReference type="SUPFAM" id="SSF55545">
    <property type="entry name" value="beta-N-acetylhexosaminidase-like domain"/>
    <property type="match status" value="1"/>
</dbReference>
<dbReference type="Proteomes" id="UP000295172">
    <property type="component" value="Unassembled WGS sequence"/>
</dbReference>
<dbReference type="PANTHER" id="PTHR43678:SF1">
    <property type="entry name" value="BETA-N-ACETYLHEXOSAMINIDASE"/>
    <property type="match status" value="1"/>
</dbReference>
<dbReference type="InterPro" id="IPR025705">
    <property type="entry name" value="Beta_hexosaminidase_sua/sub"/>
</dbReference>
<dbReference type="Pfam" id="PF02838">
    <property type="entry name" value="Glyco_hydro_20b"/>
    <property type="match status" value="1"/>
</dbReference>
<dbReference type="Gene3D" id="3.30.379.10">
    <property type="entry name" value="Chitobiase/beta-hexosaminidase domain 2-like"/>
    <property type="match status" value="1"/>
</dbReference>
<dbReference type="InterPro" id="IPR015883">
    <property type="entry name" value="Glyco_hydro_20_cat"/>
</dbReference>
<dbReference type="Gene3D" id="3.20.20.80">
    <property type="entry name" value="Glycosidases"/>
    <property type="match status" value="1"/>
</dbReference>
<evidence type="ECO:0000259" key="7">
    <source>
        <dbReference type="Pfam" id="PF02838"/>
    </source>
</evidence>
<feature type="domain" description="PLL-like beta propeller" evidence="8">
    <location>
        <begin position="758"/>
        <end position="877"/>
    </location>
</feature>
<keyword evidence="5" id="KW-0732">Signal</keyword>
<comment type="similarity">
    <text evidence="1">Belongs to the glycosyl hydrolase 20 family.</text>
</comment>
<dbReference type="PANTHER" id="PTHR43678">
    <property type="entry name" value="PUTATIVE (AFU_ORTHOLOGUE AFUA_2G00640)-RELATED"/>
    <property type="match status" value="1"/>
</dbReference>
<feature type="chain" id="PRO_5039561154" evidence="5">
    <location>
        <begin position="30"/>
        <end position="908"/>
    </location>
</feature>
<dbReference type="EMBL" id="SMKR01000192">
    <property type="protein sequence ID" value="TDD15814.1"/>
    <property type="molecule type" value="Genomic_DNA"/>
</dbReference>
<accession>A0A4R4WHL0</accession>
<keyword evidence="10" id="KW-1185">Reference proteome</keyword>
<name>A0A4R4WHL0_9ACTN</name>
<dbReference type="Gene3D" id="2.120.10.70">
    <property type="entry name" value="Fucose-specific lectin"/>
    <property type="match status" value="1"/>
</dbReference>
<dbReference type="OrthoDB" id="9763537at2"/>
<evidence type="ECO:0000256" key="4">
    <source>
        <dbReference type="PIRSR" id="PIRSR625705-1"/>
    </source>
</evidence>
<dbReference type="InterPro" id="IPR017853">
    <property type="entry name" value="GH"/>
</dbReference>
<evidence type="ECO:0000313" key="10">
    <source>
        <dbReference type="Proteomes" id="UP000295172"/>
    </source>
</evidence>